<protein>
    <submittedName>
        <fullName evidence="4">PLP-dependent transferase</fullName>
    </submittedName>
</protein>
<dbReference type="EMBL" id="KN880449">
    <property type="protein sequence ID" value="KIY71921.1"/>
    <property type="molecule type" value="Genomic_DNA"/>
</dbReference>
<dbReference type="InterPro" id="IPR015421">
    <property type="entry name" value="PyrdxlP-dep_Trfase_major"/>
</dbReference>
<dbReference type="SUPFAM" id="SSF53383">
    <property type="entry name" value="PLP-dependent transferases"/>
    <property type="match status" value="1"/>
</dbReference>
<gene>
    <name evidence="4" type="ORF">CYLTODRAFT_418464</name>
</gene>
<dbReference type="AlphaFoldDB" id="A0A0D7BQN8"/>
<evidence type="ECO:0000313" key="4">
    <source>
        <dbReference type="EMBL" id="KIY71921.1"/>
    </source>
</evidence>
<dbReference type="Proteomes" id="UP000054007">
    <property type="component" value="Unassembled WGS sequence"/>
</dbReference>
<keyword evidence="2 3" id="KW-0663">Pyridoxal phosphate</keyword>
<dbReference type="OrthoDB" id="10261433at2759"/>
<reference evidence="4 5" key="1">
    <citation type="journal article" date="2015" name="Fungal Genet. Biol.">
        <title>Evolution of novel wood decay mechanisms in Agaricales revealed by the genome sequences of Fistulina hepatica and Cylindrobasidium torrendii.</title>
        <authorList>
            <person name="Floudas D."/>
            <person name="Held B.W."/>
            <person name="Riley R."/>
            <person name="Nagy L.G."/>
            <person name="Koehler G."/>
            <person name="Ransdell A.S."/>
            <person name="Younus H."/>
            <person name="Chow J."/>
            <person name="Chiniquy J."/>
            <person name="Lipzen A."/>
            <person name="Tritt A."/>
            <person name="Sun H."/>
            <person name="Haridas S."/>
            <person name="LaButti K."/>
            <person name="Ohm R.A."/>
            <person name="Kues U."/>
            <person name="Blanchette R.A."/>
            <person name="Grigoriev I.V."/>
            <person name="Minto R.E."/>
            <person name="Hibbett D.S."/>
        </authorList>
    </citation>
    <scope>NUCLEOTIDE SEQUENCE [LARGE SCALE GENOMIC DNA]</scope>
    <source>
        <strain evidence="4 5">FP15055 ss-10</strain>
    </source>
</reference>
<dbReference type="GO" id="GO:0005829">
    <property type="term" value="C:cytosol"/>
    <property type="evidence" value="ECO:0007669"/>
    <property type="project" value="TreeGrafter"/>
</dbReference>
<dbReference type="Pfam" id="PF00202">
    <property type="entry name" value="Aminotran_3"/>
    <property type="match status" value="1"/>
</dbReference>
<keyword evidence="4" id="KW-0808">Transferase</keyword>
<proteinExistence type="inferred from homology"/>
<dbReference type="InterPro" id="IPR015424">
    <property type="entry name" value="PyrdxlP-dep_Trfase"/>
</dbReference>
<dbReference type="PANTHER" id="PTHR43094:SF1">
    <property type="entry name" value="AMINOTRANSFERASE CLASS-III"/>
    <property type="match status" value="1"/>
</dbReference>
<dbReference type="CDD" id="cd00610">
    <property type="entry name" value="OAT_like"/>
    <property type="match status" value="1"/>
</dbReference>
<dbReference type="PANTHER" id="PTHR43094">
    <property type="entry name" value="AMINOTRANSFERASE"/>
    <property type="match status" value="1"/>
</dbReference>
<evidence type="ECO:0000256" key="2">
    <source>
        <dbReference type="ARBA" id="ARBA00022898"/>
    </source>
</evidence>
<comment type="similarity">
    <text evidence="1 3">Belongs to the class-III pyridoxal-phosphate-dependent aminotransferase family.</text>
</comment>
<keyword evidence="5" id="KW-1185">Reference proteome</keyword>
<accession>A0A0D7BQN8</accession>
<evidence type="ECO:0000256" key="3">
    <source>
        <dbReference type="RuleBase" id="RU003560"/>
    </source>
</evidence>
<dbReference type="Gene3D" id="3.90.1150.10">
    <property type="entry name" value="Aspartate Aminotransferase, domain 1"/>
    <property type="match status" value="1"/>
</dbReference>
<dbReference type="Gene3D" id="3.40.640.10">
    <property type="entry name" value="Type I PLP-dependent aspartate aminotransferase-like (Major domain)"/>
    <property type="match status" value="1"/>
</dbReference>
<dbReference type="GO" id="GO:0030170">
    <property type="term" value="F:pyridoxal phosphate binding"/>
    <property type="evidence" value="ECO:0007669"/>
    <property type="project" value="InterPro"/>
</dbReference>
<dbReference type="GO" id="GO:0008483">
    <property type="term" value="F:transaminase activity"/>
    <property type="evidence" value="ECO:0007669"/>
    <property type="project" value="InterPro"/>
</dbReference>
<dbReference type="STRING" id="1314674.A0A0D7BQN8"/>
<dbReference type="InterPro" id="IPR015422">
    <property type="entry name" value="PyrdxlP-dep_Trfase_small"/>
</dbReference>
<organism evidence="4 5">
    <name type="scientific">Cylindrobasidium torrendii FP15055 ss-10</name>
    <dbReference type="NCBI Taxonomy" id="1314674"/>
    <lineage>
        <taxon>Eukaryota</taxon>
        <taxon>Fungi</taxon>
        <taxon>Dikarya</taxon>
        <taxon>Basidiomycota</taxon>
        <taxon>Agaricomycotina</taxon>
        <taxon>Agaricomycetes</taxon>
        <taxon>Agaricomycetidae</taxon>
        <taxon>Agaricales</taxon>
        <taxon>Marasmiineae</taxon>
        <taxon>Physalacriaceae</taxon>
        <taxon>Cylindrobasidium</taxon>
    </lineage>
</organism>
<evidence type="ECO:0000256" key="1">
    <source>
        <dbReference type="ARBA" id="ARBA00008954"/>
    </source>
</evidence>
<name>A0A0D7BQN8_9AGAR</name>
<sequence>MFILRRVSLRSAPSRFHLSRTLTMTSQPATSILHRTPWRPPVAVRAEGMYIDLDNGKRIIDAVGGAAVACIGNSVPEVQQAIKDQVDQVSYVYNMQLSSKPAEELAQILVDSSNGAFELVGYASGGSEAMEGVLKLARQYYYESGQKQRVNFIGRNMSYHGNTLGTLSVAMHPTRRTPYADVLDDQHFHHVSPAYYKRFSNPGETEAQYVQRLAQELEAKFIALGPDTVIGFVAETVSGATLGCATAPKGYFAAMKAICHKYGALFILDEVMCGMGRMGSLHAWETFGDGEAPDIQAVAKGLGGGYASIGAVLMSKKVAGGIRQGSGIWMHGHTYQGHPLACAASVAVQKYIASHDLLTNCTKQGAYLEKLLQDAFASPNAVAAPYIFDIRGGGLFWGIEFDFPAGAFGKDQFAMLVQARALEKGVALMGMTGGGNLQGSKGSHVMLAPAYNVTNEQLEHIVSVLKETVEEIIGTLKA</sequence>
<evidence type="ECO:0000313" key="5">
    <source>
        <dbReference type="Proteomes" id="UP000054007"/>
    </source>
</evidence>
<dbReference type="InterPro" id="IPR005814">
    <property type="entry name" value="Aminotrans_3"/>
</dbReference>